<organism evidence="4 5">
    <name type="scientific">Terribacillus saccharophilus</name>
    <dbReference type="NCBI Taxonomy" id="361277"/>
    <lineage>
        <taxon>Bacteria</taxon>
        <taxon>Bacillati</taxon>
        <taxon>Bacillota</taxon>
        <taxon>Bacilli</taxon>
        <taxon>Bacillales</taxon>
        <taxon>Bacillaceae</taxon>
        <taxon>Terribacillus</taxon>
    </lineage>
</organism>
<dbReference type="InterPro" id="IPR001789">
    <property type="entry name" value="Sig_transdc_resp-reg_receiver"/>
</dbReference>
<dbReference type="Gene3D" id="3.40.50.2300">
    <property type="match status" value="1"/>
</dbReference>
<accession>A0A268A6Y0</accession>
<dbReference type="Proteomes" id="UP000216013">
    <property type="component" value="Unassembled WGS sequence"/>
</dbReference>
<keyword evidence="1" id="KW-0597">Phosphoprotein</keyword>
<comment type="caution">
    <text evidence="4">The sequence shown here is derived from an EMBL/GenBank/DDBJ whole genome shotgun (WGS) entry which is preliminary data.</text>
</comment>
<sequence>MMTAFIVEDEPLARQELVFLLENSGEVEVVGEGSTLTKSYEAIRNTAPDVVFLDIELAEGTGLQLAEKLQQLPNSPSFVFATAYDDYALQAFELHAADYLLKPFDEQRINQCIHKLQRMIPGASEPKTPIKKLPVIENERISLLDIQSILYITTQSGKTQIKTLQKLFHLNEPLASVEKKLTVSSFMRVHRSYIVHLEHVTALEPWFNSTYNLVMEDGSKVPVSRTYVREVKERFGL</sequence>
<dbReference type="InterPro" id="IPR046947">
    <property type="entry name" value="LytR-like"/>
</dbReference>
<feature type="domain" description="Response regulatory" evidence="2">
    <location>
        <begin position="3"/>
        <end position="117"/>
    </location>
</feature>
<protein>
    <submittedName>
        <fullName evidence="4">DNA-binding response regulator</fullName>
    </submittedName>
</protein>
<dbReference type="PANTHER" id="PTHR37299:SF1">
    <property type="entry name" value="STAGE 0 SPORULATION PROTEIN A HOMOLOG"/>
    <property type="match status" value="1"/>
</dbReference>
<name>A0A268A6Y0_9BACI</name>
<dbReference type="InterPro" id="IPR011006">
    <property type="entry name" value="CheY-like_superfamily"/>
</dbReference>
<dbReference type="PANTHER" id="PTHR37299">
    <property type="entry name" value="TRANSCRIPTIONAL REGULATOR-RELATED"/>
    <property type="match status" value="1"/>
</dbReference>
<dbReference type="PROSITE" id="PS50930">
    <property type="entry name" value="HTH_LYTTR"/>
    <property type="match status" value="1"/>
</dbReference>
<evidence type="ECO:0000259" key="2">
    <source>
        <dbReference type="PROSITE" id="PS50110"/>
    </source>
</evidence>
<dbReference type="Gene3D" id="2.20.25.10">
    <property type="match status" value="1"/>
</dbReference>
<reference evidence="4 5" key="1">
    <citation type="submission" date="2017-07" db="EMBL/GenBank/DDBJ databases">
        <title>Isolation and whole genome analysis of endospore-forming bacteria from heroin.</title>
        <authorList>
            <person name="Kalinowski J."/>
            <person name="Ahrens B."/>
            <person name="Al-Dilaimi A."/>
            <person name="Winkler A."/>
            <person name="Wibberg D."/>
            <person name="Schleenbecker U."/>
            <person name="Ruckert C."/>
            <person name="Wolfel R."/>
            <person name="Grass G."/>
        </authorList>
    </citation>
    <scope>NUCLEOTIDE SEQUENCE [LARGE SCALE GENOMIC DNA]</scope>
    <source>
        <strain evidence="4 5">7528</strain>
    </source>
</reference>
<dbReference type="PROSITE" id="PS50110">
    <property type="entry name" value="RESPONSE_REGULATORY"/>
    <property type="match status" value="1"/>
</dbReference>
<dbReference type="InterPro" id="IPR007492">
    <property type="entry name" value="LytTR_DNA-bd_dom"/>
</dbReference>
<keyword evidence="4" id="KW-0238">DNA-binding</keyword>
<evidence type="ECO:0000313" key="4">
    <source>
        <dbReference type="EMBL" id="PAD19878.1"/>
    </source>
</evidence>
<dbReference type="EMBL" id="NPBV01000028">
    <property type="protein sequence ID" value="PAD19878.1"/>
    <property type="molecule type" value="Genomic_DNA"/>
</dbReference>
<dbReference type="Gene3D" id="2.40.50.40">
    <property type="match status" value="1"/>
</dbReference>
<proteinExistence type="predicted"/>
<gene>
    <name evidence="4" type="ORF">CHH64_16940</name>
</gene>
<evidence type="ECO:0000256" key="1">
    <source>
        <dbReference type="PROSITE-ProRule" id="PRU00169"/>
    </source>
</evidence>
<dbReference type="Pfam" id="PF04397">
    <property type="entry name" value="LytTR"/>
    <property type="match status" value="1"/>
</dbReference>
<dbReference type="RefSeq" id="WP_095261587.1">
    <property type="nucleotide sequence ID" value="NZ_NPBV01000028.1"/>
</dbReference>
<dbReference type="SMART" id="SM00448">
    <property type="entry name" value="REC"/>
    <property type="match status" value="1"/>
</dbReference>
<dbReference type="SMART" id="SM00850">
    <property type="entry name" value="LytTR"/>
    <property type="match status" value="1"/>
</dbReference>
<dbReference type="SUPFAM" id="SSF52172">
    <property type="entry name" value="CheY-like"/>
    <property type="match status" value="1"/>
</dbReference>
<feature type="domain" description="HTH LytTR-type" evidence="3">
    <location>
        <begin position="133"/>
        <end position="237"/>
    </location>
</feature>
<dbReference type="GO" id="GO:0003677">
    <property type="term" value="F:DNA binding"/>
    <property type="evidence" value="ECO:0007669"/>
    <property type="project" value="UniProtKB-KW"/>
</dbReference>
<feature type="modified residue" description="4-aspartylphosphate" evidence="1">
    <location>
        <position position="54"/>
    </location>
</feature>
<evidence type="ECO:0000259" key="3">
    <source>
        <dbReference type="PROSITE" id="PS50930"/>
    </source>
</evidence>
<dbReference type="GO" id="GO:0000156">
    <property type="term" value="F:phosphorelay response regulator activity"/>
    <property type="evidence" value="ECO:0007669"/>
    <property type="project" value="InterPro"/>
</dbReference>
<evidence type="ECO:0000313" key="5">
    <source>
        <dbReference type="Proteomes" id="UP000216013"/>
    </source>
</evidence>
<dbReference type="AlphaFoldDB" id="A0A268A6Y0"/>
<dbReference type="Pfam" id="PF00072">
    <property type="entry name" value="Response_reg"/>
    <property type="match status" value="1"/>
</dbReference>